<dbReference type="Gene3D" id="3.40.50.2020">
    <property type="match status" value="1"/>
</dbReference>
<dbReference type="InterPro" id="IPR000836">
    <property type="entry name" value="PRTase_dom"/>
</dbReference>
<dbReference type="InterPro" id="IPR029057">
    <property type="entry name" value="PRTase-like"/>
</dbReference>
<protein>
    <recommendedName>
        <fullName evidence="5 15">Hypoxanthine phosphoribosyltransferase</fullName>
        <ecNumber evidence="5 15">2.4.2.8</ecNumber>
    </recommendedName>
</protein>
<dbReference type="PANTHER" id="PTHR43340:SF1">
    <property type="entry name" value="HYPOXANTHINE PHOSPHORIBOSYLTRANSFERASE"/>
    <property type="match status" value="1"/>
</dbReference>
<keyword evidence="10 15" id="KW-0660">Purine salvage</keyword>
<keyword evidence="8 15" id="KW-0808">Transferase</keyword>
<comment type="catalytic activity">
    <reaction evidence="13">
        <text>GMP + diphosphate = guanine + 5-phospho-alpha-D-ribose 1-diphosphate</text>
        <dbReference type="Rhea" id="RHEA:25424"/>
        <dbReference type="ChEBI" id="CHEBI:16235"/>
        <dbReference type="ChEBI" id="CHEBI:33019"/>
        <dbReference type="ChEBI" id="CHEBI:58017"/>
        <dbReference type="ChEBI" id="CHEBI:58115"/>
        <dbReference type="EC" id="2.4.2.8"/>
    </reaction>
    <physiologicalReaction direction="right-to-left" evidence="13">
        <dbReference type="Rhea" id="RHEA:25426"/>
    </physiologicalReaction>
</comment>
<sequence>MPSVRGKDIEVLFGASTIARRNLELAKEIAAHDYEDLLVISILKGSFIFAADLIRAMHDTGLAPEVEFMFISSYGAGTTSGEVRVLRDIDNDVAGRDVLLVDDILESGKTLKFTRDLMLSRGAKSVSIAVLLDKQMRRQTDLTADYVGFDCPDYFVVGYGMDVAHAFRELPFVGVVKGEN</sequence>
<evidence type="ECO:0000256" key="11">
    <source>
        <dbReference type="ARBA" id="ARBA00022741"/>
    </source>
</evidence>
<keyword evidence="18" id="KW-1185">Reference proteome</keyword>
<evidence type="ECO:0000256" key="7">
    <source>
        <dbReference type="ARBA" id="ARBA00022676"/>
    </source>
</evidence>
<dbReference type="InterPro" id="IPR005904">
    <property type="entry name" value="Hxn_phspho_trans"/>
</dbReference>
<dbReference type="GO" id="GO:0046100">
    <property type="term" value="P:hypoxanthine metabolic process"/>
    <property type="evidence" value="ECO:0007669"/>
    <property type="project" value="TreeGrafter"/>
</dbReference>
<comment type="catalytic activity">
    <reaction evidence="14">
        <text>IMP + diphosphate = hypoxanthine + 5-phospho-alpha-D-ribose 1-diphosphate</text>
        <dbReference type="Rhea" id="RHEA:17973"/>
        <dbReference type="ChEBI" id="CHEBI:17368"/>
        <dbReference type="ChEBI" id="CHEBI:33019"/>
        <dbReference type="ChEBI" id="CHEBI:58017"/>
        <dbReference type="ChEBI" id="CHEBI:58053"/>
        <dbReference type="EC" id="2.4.2.8"/>
    </reaction>
    <physiologicalReaction direction="right-to-left" evidence="14">
        <dbReference type="Rhea" id="RHEA:17975"/>
    </physiologicalReaction>
</comment>
<evidence type="ECO:0000256" key="3">
    <source>
        <dbReference type="ARBA" id="ARBA00004669"/>
    </source>
</evidence>
<evidence type="ECO:0000256" key="9">
    <source>
        <dbReference type="ARBA" id="ARBA00022723"/>
    </source>
</evidence>
<gene>
    <name evidence="17" type="primary">hpt</name>
    <name evidence="17" type="ORF">J5Y06_05870</name>
</gene>
<dbReference type="Pfam" id="PF00156">
    <property type="entry name" value="Pribosyltran"/>
    <property type="match status" value="1"/>
</dbReference>
<dbReference type="Proteomes" id="UP000666240">
    <property type="component" value="Unassembled WGS sequence"/>
</dbReference>
<evidence type="ECO:0000256" key="10">
    <source>
        <dbReference type="ARBA" id="ARBA00022726"/>
    </source>
</evidence>
<evidence type="ECO:0000256" key="2">
    <source>
        <dbReference type="ARBA" id="ARBA00004496"/>
    </source>
</evidence>
<evidence type="ECO:0000256" key="1">
    <source>
        <dbReference type="ARBA" id="ARBA00001946"/>
    </source>
</evidence>
<dbReference type="GO" id="GO:0000166">
    <property type="term" value="F:nucleotide binding"/>
    <property type="evidence" value="ECO:0007669"/>
    <property type="project" value="UniProtKB-KW"/>
</dbReference>
<dbReference type="GO" id="GO:0006178">
    <property type="term" value="P:guanine salvage"/>
    <property type="evidence" value="ECO:0007669"/>
    <property type="project" value="TreeGrafter"/>
</dbReference>
<proteinExistence type="inferred from homology"/>
<dbReference type="EMBL" id="JAGIYY010000001">
    <property type="protein sequence ID" value="MBP0438167.1"/>
    <property type="molecule type" value="Genomic_DNA"/>
</dbReference>
<dbReference type="GO" id="GO:0032264">
    <property type="term" value="P:IMP salvage"/>
    <property type="evidence" value="ECO:0007669"/>
    <property type="project" value="UniProtKB-UniPathway"/>
</dbReference>
<keyword evidence="6 15" id="KW-0963">Cytoplasm</keyword>
<dbReference type="GO" id="GO:0004422">
    <property type="term" value="F:hypoxanthine phosphoribosyltransferase activity"/>
    <property type="evidence" value="ECO:0007669"/>
    <property type="project" value="InterPro"/>
</dbReference>
<comment type="similarity">
    <text evidence="4 15">Belongs to the purine/pyrimidine phosphoribosyltransferase family.</text>
</comment>
<evidence type="ECO:0000256" key="15">
    <source>
        <dbReference type="RuleBase" id="RU364099"/>
    </source>
</evidence>
<comment type="caution">
    <text evidence="17">The sequence shown here is derived from an EMBL/GenBank/DDBJ whole genome shotgun (WGS) entry which is preliminary data.</text>
</comment>
<dbReference type="GO" id="GO:0006166">
    <property type="term" value="P:purine ribonucleoside salvage"/>
    <property type="evidence" value="ECO:0007669"/>
    <property type="project" value="UniProtKB-KW"/>
</dbReference>
<dbReference type="GO" id="GO:0000287">
    <property type="term" value="F:magnesium ion binding"/>
    <property type="evidence" value="ECO:0007669"/>
    <property type="project" value="TreeGrafter"/>
</dbReference>
<evidence type="ECO:0000256" key="5">
    <source>
        <dbReference type="ARBA" id="ARBA00011895"/>
    </source>
</evidence>
<dbReference type="GO" id="GO:0005829">
    <property type="term" value="C:cytosol"/>
    <property type="evidence" value="ECO:0007669"/>
    <property type="project" value="TreeGrafter"/>
</dbReference>
<comment type="pathway">
    <text evidence="3 15">Purine metabolism; IMP biosynthesis via salvage pathway; IMP from hypoxanthine: step 1/1.</text>
</comment>
<dbReference type="InterPro" id="IPR050408">
    <property type="entry name" value="HGPRT"/>
</dbReference>
<dbReference type="AlphaFoldDB" id="A0A8J7QZG0"/>
<dbReference type="PANTHER" id="PTHR43340">
    <property type="entry name" value="HYPOXANTHINE-GUANINE PHOSPHORIBOSYLTRANSFERASE"/>
    <property type="match status" value="1"/>
</dbReference>
<comment type="cofactor">
    <cofactor evidence="1 15">
        <name>Mg(2+)</name>
        <dbReference type="ChEBI" id="CHEBI:18420"/>
    </cofactor>
</comment>
<accession>A0A8J7QZG0</accession>
<keyword evidence="7 15" id="KW-0328">Glycosyltransferase</keyword>
<reference evidence="17" key="1">
    <citation type="submission" date="2021-03" db="EMBL/GenBank/DDBJ databases">
        <title>Genome sequencing and assembly of Tianweitania sediminis.</title>
        <authorList>
            <person name="Chhetri G."/>
        </authorList>
    </citation>
    <scope>NUCLEOTIDE SEQUENCE</scope>
    <source>
        <strain evidence="17">Z8</strain>
    </source>
</reference>
<dbReference type="CDD" id="cd06223">
    <property type="entry name" value="PRTases_typeI"/>
    <property type="match status" value="1"/>
</dbReference>
<evidence type="ECO:0000256" key="4">
    <source>
        <dbReference type="ARBA" id="ARBA00008391"/>
    </source>
</evidence>
<dbReference type="EC" id="2.4.2.8" evidence="5 15"/>
<dbReference type="SUPFAM" id="SSF53271">
    <property type="entry name" value="PRTase-like"/>
    <property type="match status" value="1"/>
</dbReference>
<evidence type="ECO:0000313" key="18">
    <source>
        <dbReference type="Proteomes" id="UP000666240"/>
    </source>
</evidence>
<evidence type="ECO:0000256" key="12">
    <source>
        <dbReference type="ARBA" id="ARBA00022842"/>
    </source>
</evidence>
<dbReference type="NCBIfam" id="TIGR01203">
    <property type="entry name" value="HGPRTase"/>
    <property type="match status" value="1"/>
</dbReference>
<evidence type="ECO:0000256" key="6">
    <source>
        <dbReference type="ARBA" id="ARBA00022490"/>
    </source>
</evidence>
<evidence type="ECO:0000259" key="16">
    <source>
        <dbReference type="Pfam" id="PF00156"/>
    </source>
</evidence>
<keyword evidence="11 15" id="KW-0547">Nucleotide-binding</keyword>
<dbReference type="GO" id="GO:0032263">
    <property type="term" value="P:GMP salvage"/>
    <property type="evidence" value="ECO:0007669"/>
    <property type="project" value="TreeGrafter"/>
</dbReference>
<evidence type="ECO:0000256" key="14">
    <source>
        <dbReference type="ARBA" id="ARBA00049402"/>
    </source>
</evidence>
<comment type="subcellular location">
    <subcellularLocation>
        <location evidence="2 15">Cytoplasm</location>
    </subcellularLocation>
</comment>
<evidence type="ECO:0000313" key="17">
    <source>
        <dbReference type="EMBL" id="MBP0438167.1"/>
    </source>
</evidence>
<feature type="domain" description="Phosphoribosyltransferase" evidence="16">
    <location>
        <begin position="20"/>
        <end position="162"/>
    </location>
</feature>
<dbReference type="UniPathway" id="UPA00591">
    <property type="reaction ID" value="UER00648"/>
</dbReference>
<keyword evidence="9 15" id="KW-0479">Metal-binding</keyword>
<organism evidence="17 18">
    <name type="scientific">Tianweitania sediminis</name>
    <dbReference type="NCBI Taxonomy" id="1502156"/>
    <lineage>
        <taxon>Bacteria</taxon>
        <taxon>Pseudomonadati</taxon>
        <taxon>Pseudomonadota</taxon>
        <taxon>Alphaproteobacteria</taxon>
        <taxon>Hyphomicrobiales</taxon>
        <taxon>Phyllobacteriaceae</taxon>
        <taxon>Tianweitania</taxon>
    </lineage>
</organism>
<dbReference type="RefSeq" id="WP_209334090.1">
    <property type="nucleotide sequence ID" value="NZ_JAGIYY010000001.1"/>
</dbReference>
<evidence type="ECO:0000256" key="13">
    <source>
        <dbReference type="ARBA" id="ARBA00048811"/>
    </source>
</evidence>
<keyword evidence="12 15" id="KW-0460">Magnesium</keyword>
<name>A0A8J7QZG0_9HYPH</name>
<evidence type="ECO:0000256" key="8">
    <source>
        <dbReference type="ARBA" id="ARBA00022679"/>
    </source>
</evidence>